<accession>A0A841K5F9</accession>
<gene>
    <name evidence="2" type="ORF">HNQ73_001153</name>
</gene>
<protein>
    <submittedName>
        <fullName evidence="2">Class 3 adenylate cyclase</fullName>
    </submittedName>
</protein>
<dbReference type="InterPro" id="IPR050697">
    <property type="entry name" value="Adenylyl/Guanylyl_Cyclase_3/4"/>
</dbReference>
<dbReference type="Proteomes" id="UP000588017">
    <property type="component" value="Unassembled WGS sequence"/>
</dbReference>
<dbReference type="PANTHER" id="PTHR43081">
    <property type="entry name" value="ADENYLATE CYCLASE, TERMINAL-DIFFERENTIATION SPECIFIC-RELATED"/>
    <property type="match status" value="1"/>
</dbReference>
<feature type="domain" description="Guanylate cyclase" evidence="1">
    <location>
        <begin position="7"/>
        <end position="121"/>
    </location>
</feature>
<comment type="caution">
    <text evidence="2">The sequence shown here is derived from an EMBL/GenBank/DDBJ whole genome shotgun (WGS) entry which is preliminary data.</text>
</comment>
<dbReference type="AlphaFoldDB" id="A0A841K5F9"/>
<dbReference type="EMBL" id="JACHEH010000002">
    <property type="protein sequence ID" value="MBB6167535.1"/>
    <property type="molecule type" value="Genomic_DNA"/>
</dbReference>
<dbReference type="GO" id="GO:0035556">
    <property type="term" value="P:intracellular signal transduction"/>
    <property type="evidence" value="ECO:0007669"/>
    <property type="project" value="InterPro"/>
</dbReference>
<evidence type="ECO:0000313" key="2">
    <source>
        <dbReference type="EMBL" id="MBB6167535.1"/>
    </source>
</evidence>
<dbReference type="InterPro" id="IPR001054">
    <property type="entry name" value="A/G_cyclase"/>
</dbReference>
<dbReference type="SMART" id="SM00044">
    <property type="entry name" value="CYCc"/>
    <property type="match status" value="1"/>
</dbReference>
<evidence type="ECO:0000313" key="3">
    <source>
        <dbReference type="Proteomes" id="UP000588017"/>
    </source>
</evidence>
<dbReference type="SUPFAM" id="SSF55073">
    <property type="entry name" value="Nucleotide cyclase"/>
    <property type="match status" value="1"/>
</dbReference>
<name>A0A841K5F9_9HYPH</name>
<proteinExistence type="predicted"/>
<organism evidence="2 3">
    <name type="scientific">Chelatococcus composti</name>
    <dbReference type="NCBI Taxonomy" id="1743235"/>
    <lineage>
        <taxon>Bacteria</taxon>
        <taxon>Pseudomonadati</taxon>
        <taxon>Pseudomonadota</taxon>
        <taxon>Alphaproteobacteria</taxon>
        <taxon>Hyphomicrobiales</taxon>
        <taxon>Chelatococcaceae</taxon>
        <taxon>Chelatococcus</taxon>
    </lineage>
</organism>
<evidence type="ECO:0000259" key="1">
    <source>
        <dbReference type="PROSITE" id="PS50125"/>
    </source>
</evidence>
<dbReference type="GO" id="GO:0004016">
    <property type="term" value="F:adenylate cyclase activity"/>
    <property type="evidence" value="ECO:0007669"/>
    <property type="project" value="UniProtKB-ARBA"/>
</dbReference>
<dbReference type="RefSeq" id="WP_183333133.1">
    <property type="nucleotide sequence ID" value="NZ_BMHX01000002.1"/>
</dbReference>
<dbReference type="CDD" id="cd07302">
    <property type="entry name" value="CHD"/>
    <property type="match status" value="1"/>
</dbReference>
<dbReference type="PANTHER" id="PTHR43081:SF19">
    <property type="entry name" value="PH-SENSITIVE ADENYLATE CYCLASE RV1264"/>
    <property type="match status" value="1"/>
</dbReference>
<sequence length="625" mass="67275">MKRRIAAILAADVAGFSRLVAEAEEETLQRLAAYREVFDAFVARHGGRIFNTAGDSVMCAFDSAVEATRCAIDIQESLRTRNLSLPPGRRLQFRIGISIGDVVERDGDLLGDGVNIAARLESLAEPGGICISRSVHETVANKISVPFRDIGPREVKNIPRPVHAFVVDWPSLVKAGEEGAEGIRAALPRPGAPMVVALTAALAVATGVVLWASGALTGRSAPTASADAQDPAAAFAALSRHGGIVPDAATAAELYHNARLYEARGDTPAARHAYLALARLGGEEIDPLLRLAALVRASEGRAGAREVFGGLLAHHPTRAAALVHALQFEGAERRARVEAFATAHPDYAPAFYLLAGEYGEGRLGTRTLTDRRLEFEALERFLAADEEGRLPPFFLDQSLLAEWLDDARRRRGETEAFFAAGPTRPSASFTRSNAGWHVALSMPEPATAISYRIGEQGAFRATGTSQTLDPRTGKPAPLTSFPLPADQEKTSIYVMYDDAAGHSVGPFVIDFDPHEALVASQRDVLEQTRGAWVSFRSEGPTLVYYTQLISYRCALQKAVMGIDGGPLEVVLPLPPCDESNPYAVPANMQPYLIVPDDTRTVSVQLVFADGTRSQVETFRRPVARD</sequence>
<dbReference type="PROSITE" id="PS50125">
    <property type="entry name" value="GUANYLATE_CYCLASE_2"/>
    <property type="match status" value="1"/>
</dbReference>
<reference evidence="2 3" key="1">
    <citation type="submission" date="2020-08" db="EMBL/GenBank/DDBJ databases">
        <title>Genomic Encyclopedia of Type Strains, Phase IV (KMG-IV): sequencing the most valuable type-strain genomes for metagenomic binning, comparative biology and taxonomic classification.</title>
        <authorList>
            <person name="Goeker M."/>
        </authorList>
    </citation>
    <scope>NUCLEOTIDE SEQUENCE [LARGE SCALE GENOMIC DNA]</scope>
    <source>
        <strain evidence="2 3">DSM 101465</strain>
    </source>
</reference>
<keyword evidence="3" id="KW-1185">Reference proteome</keyword>
<dbReference type="InterPro" id="IPR029787">
    <property type="entry name" value="Nucleotide_cyclase"/>
</dbReference>
<dbReference type="GO" id="GO:0006171">
    <property type="term" value="P:cAMP biosynthetic process"/>
    <property type="evidence" value="ECO:0007669"/>
    <property type="project" value="TreeGrafter"/>
</dbReference>
<dbReference type="Gene3D" id="3.30.70.1230">
    <property type="entry name" value="Nucleotide cyclase"/>
    <property type="match status" value="1"/>
</dbReference>
<dbReference type="Pfam" id="PF00211">
    <property type="entry name" value="Guanylate_cyc"/>
    <property type="match status" value="1"/>
</dbReference>